<sequence>AEEERLATSILIKISIKASSRIKDIVIKEASRSKAASPINKASPTNKITLIKVGGRGRYRR</sequence>
<dbReference type="AlphaFoldDB" id="A0A392TUL1"/>
<dbReference type="Proteomes" id="UP000265520">
    <property type="component" value="Unassembled WGS sequence"/>
</dbReference>
<proteinExistence type="predicted"/>
<organism evidence="1 2">
    <name type="scientific">Trifolium medium</name>
    <dbReference type="NCBI Taxonomy" id="97028"/>
    <lineage>
        <taxon>Eukaryota</taxon>
        <taxon>Viridiplantae</taxon>
        <taxon>Streptophyta</taxon>
        <taxon>Embryophyta</taxon>
        <taxon>Tracheophyta</taxon>
        <taxon>Spermatophyta</taxon>
        <taxon>Magnoliopsida</taxon>
        <taxon>eudicotyledons</taxon>
        <taxon>Gunneridae</taxon>
        <taxon>Pentapetalae</taxon>
        <taxon>rosids</taxon>
        <taxon>fabids</taxon>
        <taxon>Fabales</taxon>
        <taxon>Fabaceae</taxon>
        <taxon>Papilionoideae</taxon>
        <taxon>50 kb inversion clade</taxon>
        <taxon>NPAAA clade</taxon>
        <taxon>Hologalegina</taxon>
        <taxon>IRL clade</taxon>
        <taxon>Trifolieae</taxon>
        <taxon>Trifolium</taxon>
    </lineage>
</organism>
<dbReference type="EMBL" id="LXQA010654698">
    <property type="protein sequence ID" value="MCI64384.1"/>
    <property type="molecule type" value="Genomic_DNA"/>
</dbReference>
<reference evidence="1 2" key="1">
    <citation type="journal article" date="2018" name="Front. Plant Sci.">
        <title>Red Clover (Trifolium pratense) and Zigzag Clover (T. medium) - A Picture of Genomic Similarities and Differences.</title>
        <authorList>
            <person name="Dluhosova J."/>
            <person name="Istvanek J."/>
            <person name="Nedelnik J."/>
            <person name="Repkova J."/>
        </authorList>
    </citation>
    <scope>NUCLEOTIDE SEQUENCE [LARGE SCALE GENOMIC DNA]</scope>
    <source>
        <strain evidence="2">cv. 10/8</strain>
        <tissue evidence="1">Leaf</tissue>
    </source>
</reference>
<comment type="caution">
    <text evidence="1">The sequence shown here is derived from an EMBL/GenBank/DDBJ whole genome shotgun (WGS) entry which is preliminary data.</text>
</comment>
<accession>A0A392TUL1</accession>
<evidence type="ECO:0000313" key="2">
    <source>
        <dbReference type="Proteomes" id="UP000265520"/>
    </source>
</evidence>
<name>A0A392TUL1_9FABA</name>
<evidence type="ECO:0000313" key="1">
    <source>
        <dbReference type="EMBL" id="MCI64384.1"/>
    </source>
</evidence>
<protein>
    <submittedName>
        <fullName evidence="1">Uncharacterized protein</fullName>
    </submittedName>
</protein>
<keyword evidence="2" id="KW-1185">Reference proteome</keyword>
<feature type="non-terminal residue" evidence="1">
    <location>
        <position position="1"/>
    </location>
</feature>